<dbReference type="InterPro" id="IPR038720">
    <property type="entry name" value="YprB_RNase_H-like_dom"/>
</dbReference>
<accession>A0ABV9YN72</accession>
<dbReference type="InterPro" id="IPR019993">
    <property type="entry name" value="RecB_nuclease_TM0106_put"/>
</dbReference>
<dbReference type="EMBL" id="JBHSIV010000009">
    <property type="protein sequence ID" value="MFC5062789.1"/>
    <property type="molecule type" value="Genomic_DNA"/>
</dbReference>
<feature type="region of interest" description="Disordered" evidence="1">
    <location>
        <begin position="586"/>
        <end position="605"/>
    </location>
</feature>
<dbReference type="RefSeq" id="WP_378036135.1">
    <property type="nucleotide sequence ID" value="NZ_JBHSIV010000009.1"/>
</dbReference>
<evidence type="ECO:0000256" key="1">
    <source>
        <dbReference type="SAM" id="MobiDB-lite"/>
    </source>
</evidence>
<evidence type="ECO:0000259" key="2">
    <source>
        <dbReference type="Pfam" id="PF13482"/>
    </source>
</evidence>
<dbReference type="Pfam" id="PF13482">
    <property type="entry name" value="RNase_H_2"/>
    <property type="match status" value="1"/>
</dbReference>
<dbReference type="Proteomes" id="UP001595947">
    <property type="component" value="Unassembled WGS sequence"/>
</dbReference>
<feature type="region of interest" description="Disordered" evidence="1">
    <location>
        <begin position="163"/>
        <end position="182"/>
    </location>
</feature>
<feature type="region of interest" description="Disordered" evidence="1">
    <location>
        <begin position="1"/>
        <end position="24"/>
    </location>
</feature>
<evidence type="ECO:0000313" key="3">
    <source>
        <dbReference type="EMBL" id="MFC5062789.1"/>
    </source>
</evidence>
<dbReference type="NCBIfam" id="TIGR03491">
    <property type="entry name" value="TM0106 family RecB-like putative nuclease"/>
    <property type="match status" value="1"/>
</dbReference>
<protein>
    <submittedName>
        <fullName evidence="3">TM0106 family RecB-like putative nuclease</fullName>
    </submittedName>
</protein>
<feature type="domain" description="YprB ribonuclease H-like" evidence="2">
    <location>
        <begin position="485"/>
        <end position="569"/>
    </location>
</feature>
<comment type="caution">
    <text evidence="3">The sequence shown here is derived from an EMBL/GenBank/DDBJ whole genome shotgun (WGS) entry which is preliminary data.</text>
</comment>
<reference evidence="4" key="1">
    <citation type="journal article" date="2019" name="Int. J. Syst. Evol. Microbiol.">
        <title>The Global Catalogue of Microorganisms (GCM) 10K type strain sequencing project: providing services to taxonomists for standard genome sequencing and annotation.</title>
        <authorList>
            <consortium name="The Broad Institute Genomics Platform"/>
            <consortium name="The Broad Institute Genome Sequencing Center for Infectious Disease"/>
            <person name="Wu L."/>
            <person name="Ma J."/>
        </authorList>
    </citation>
    <scope>NUCLEOTIDE SEQUENCE [LARGE SCALE GENOMIC DNA]</scope>
    <source>
        <strain evidence="4">CGMCC 4.7093</strain>
    </source>
</reference>
<organism evidence="3 4">
    <name type="scientific">Actinomycetospora atypica</name>
    <dbReference type="NCBI Taxonomy" id="1290095"/>
    <lineage>
        <taxon>Bacteria</taxon>
        <taxon>Bacillati</taxon>
        <taxon>Actinomycetota</taxon>
        <taxon>Actinomycetes</taxon>
        <taxon>Pseudonocardiales</taxon>
        <taxon>Pseudonocardiaceae</taxon>
        <taxon>Actinomycetospora</taxon>
    </lineage>
</organism>
<keyword evidence="4" id="KW-1185">Reference proteome</keyword>
<name>A0ABV9YN72_9PSEU</name>
<evidence type="ECO:0000313" key="4">
    <source>
        <dbReference type="Proteomes" id="UP001595947"/>
    </source>
</evidence>
<proteinExistence type="predicted"/>
<feature type="compositionally biased region" description="Low complexity" evidence="1">
    <location>
        <begin position="594"/>
        <end position="605"/>
    </location>
</feature>
<gene>
    <name evidence="3" type="ORF">ACFPBZ_11275</name>
</gene>
<sequence length="605" mass="65235">MSSAQPVDGSVPARPERAGSAGTLLLDAAVTTRCRRRVHLEHDPTAGRAAGATEVEGARQAVLPEPDPGVEMRVADAAEHRAALHARFADLLGAAYRRVPDGARTERVEATLALLADPELSAVGAAELPPGDGRRGHAELLVRGAGGWYPVIVVRHRVTDPGTGALTSPLGRPHPDAAAPDADRKVRAVARDVLRLAHLHRMLHAAGLAAARAWGGVVGLDADCVVWTDLAAARGDEAGRSPLETYDRRFADRLAVARTAQEGGPALAEPSRITECRRCPWWPVCEAALRRTDDVSLVVRGEDALRLRGRGVTTVRALAALDPRQGLPDAGEDAVAEPGELSVDLREAVALARAWRADVPLVRRIARPDVPRGAVEVDVDMESLGEDGAYLWGVLLSGADIGLEHGYRGFATWDPVPTRDEARSFAAFWTWLSDVRRRAAQQGLSFRSYCYNEQAENRWLRGSVQRFASEPGMPDAAEVEAFIASDEWIDLFPAVSTSFLCPHGKGLKRVAPSAGFAWRDPEAGGENSMRWYRRAVGLDGDEPEPAMRDRLLVYNEDDVRATHALRTWMTSDAVLEVPHLDDLRPGPADTLELSGAASAAPRRSG</sequence>